<comment type="caution">
    <text evidence="3">The sequence shown here is derived from an EMBL/GenBank/DDBJ whole genome shotgun (WGS) entry which is preliminary data.</text>
</comment>
<dbReference type="InterPro" id="IPR023010">
    <property type="entry name" value="GcvPA"/>
</dbReference>
<accession>X1BB07</accession>
<organism evidence="3">
    <name type="scientific">marine sediment metagenome</name>
    <dbReference type="NCBI Taxonomy" id="412755"/>
    <lineage>
        <taxon>unclassified sequences</taxon>
        <taxon>metagenomes</taxon>
        <taxon>ecological metagenomes</taxon>
    </lineage>
</organism>
<dbReference type="Pfam" id="PF02347">
    <property type="entry name" value="GDC-P"/>
    <property type="match status" value="1"/>
</dbReference>
<dbReference type="Gene3D" id="3.40.640.10">
    <property type="entry name" value="Type I PLP-dependent aspartate aminotransferase-like (Major domain)"/>
    <property type="match status" value="1"/>
</dbReference>
<evidence type="ECO:0000313" key="3">
    <source>
        <dbReference type="EMBL" id="GAG69161.1"/>
    </source>
</evidence>
<proteinExistence type="predicted"/>
<dbReference type="PANTHER" id="PTHR42806:SF1">
    <property type="entry name" value="GLYCINE DEHYDROGENASE (DECARBOXYLATING)"/>
    <property type="match status" value="1"/>
</dbReference>
<evidence type="ECO:0000259" key="2">
    <source>
        <dbReference type="Pfam" id="PF02347"/>
    </source>
</evidence>
<dbReference type="SUPFAM" id="SSF53383">
    <property type="entry name" value="PLP-dependent transferases"/>
    <property type="match status" value="1"/>
</dbReference>
<sequence>MDYTPHSNKEIKEMLSFLGIKFLKDLYNNIPDKIKQKKELKLPEPLSEIELLGRLKFISKKNISTDNKISFLGAGNYDHFIPSVVNYIISKPEFYTAYTPYQSELSQGILQSMFEYQTMMCELTGMDISNISLYDGATSVAEAANMAISINKKKKILISETMHPEYRQVLKTYMKPRKIEVFEIPMKDGITDKGQIKENLIDEYSCLIIPQPNFLGNLEPIDEIFPILSGSNTLAIACVNPLSLALLKPPADFGADIVVGDGQILGNPQSFGGP</sequence>
<protein>
    <recommendedName>
        <fullName evidence="2">Glycine cleavage system P-protein N-terminal domain-containing protein</fullName>
    </recommendedName>
</protein>
<dbReference type="AlphaFoldDB" id="X1BB07"/>
<gene>
    <name evidence="3" type="ORF">S01H4_05120</name>
</gene>
<feature type="non-terminal residue" evidence="3">
    <location>
        <position position="274"/>
    </location>
</feature>
<dbReference type="NCBIfam" id="NF001696">
    <property type="entry name" value="PRK00451.1"/>
    <property type="match status" value="1"/>
</dbReference>
<dbReference type="InterPro" id="IPR015424">
    <property type="entry name" value="PyrdxlP-dep_Trfase"/>
</dbReference>
<keyword evidence="1" id="KW-0560">Oxidoreductase</keyword>
<dbReference type="GO" id="GO:0004375">
    <property type="term" value="F:glycine dehydrogenase (decarboxylating) activity"/>
    <property type="evidence" value="ECO:0007669"/>
    <property type="project" value="InterPro"/>
</dbReference>
<dbReference type="InterPro" id="IPR015421">
    <property type="entry name" value="PyrdxlP-dep_Trfase_major"/>
</dbReference>
<dbReference type="InterPro" id="IPR049315">
    <property type="entry name" value="GDC-P_N"/>
</dbReference>
<dbReference type="PANTHER" id="PTHR42806">
    <property type="entry name" value="GLYCINE CLEAVAGE SYSTEM P-PROTEIN"/>
    <property type="match status" value="1"/>
</dbReference>
<feature type="domain" description="Glycine cleavage system P-protein N-terminal" evidence="2">
    <location>
        <begin position="3"/>
        <end position="274"/>
    </location>
</feature>
<evidence type="ECO:0000256" key="1">
    <source>
        <dbReference type="ARBA" id="ARBA00023002"/>
    </source>
</evidence>
<dbReference type="GO" id="GO:0009116">
    <property type="term" value="P:nucleoside metabolic process"/>
    <property type="evidence" value="ECO:0007669"/>
    <property type="project" value="InterPro"/>
</dbReference>
<reference evidence="3" key="1">
    <citation type="journal article" date="2014" name="Front. Microbiol.">
        <title>High frequency of phylogenetically diverse reductive dehalogenase-homologous genes in deep subseafloor sedimentary metagenomes.</title>
        <authorList>
            <person name="Kawai M."/>
            <person name="Futagami T."/>
            <person name="Toyoda A."/>
            <person name="Takaki Y."/>
            <person name="Nishi S."/>
            <person name="Hori S."/>
            <person name="Arai W."/>
            <person name="Tsubouchi T."/>
            <person name="Morono Y."/>
            <person name="Uchiyama I."/>
            <person name="Ito T."/>
            <person name="Fujiyama A."/>
            <person name="Inagaki F."/>
            <person name="Takami H."/>
        </authorList>
    </citation>
    <scope>NUCLEOTIDE SEQUENCE</scope>
    <source>
        <strain evidence="3">Expedition CK06-06</strain>
    </source>
</reference>
<name>X1BB07_9ZZZZ</name>
<dbReference type="EMBL" id="BART01001453">
    <property type="protein sequence ID" value="GAG69161.1"/>
    <property type="molecule type" value="Genomic_DNA"/>
</dbReference>